<evidence type="ECO:0000313" key="3">
    <source>
        <dbReference type="Proteomes" id="UP001283361"/>
    </source>
</evidence>
<sequence>MKGTDVMAACLLLRVVVAAVKQAENNQLLSKRDQEEDVHGIQKRLFFSKKKNRKYRKNINRAIIAYRVASLLGR</sequence>
<reference evidence="2" key="1">
    <citation type="journal article" date="2023" name="G3 (Bethesda)">
        <title>A reference genome for the long-term kleptoplast-retaining sea slug Elysia crispata morphotype clarki.</title>
        <authorList>
            <person name="Eastman K.E."/>
            <person name="Pendleton A.L."/>
            <person name="Shaikh M.A."/>
            <person name="Suttiyut T."/>
            <person name="Ogas R."/>
            <person name="Tomko P."/>
            <person name="Gavelis G."/>
            <person name="Widhalm J.R."/>
            <person name="Wisecaver J.H."/>
        </authorList>
    </citation>
    <scope>NUCLEOTIDE SEQUENCE</scope>
    <source>
        <strain evidence="2">ECLA1</strain>
    </source>
</reference>
<keyword evidence="3" id="KW-1185">Reference proteome</keyword>
<dbReference type="Proteomes" id="UP001283361">
    <property type="component" value="Unassembled WGS sequence"/>
</dbReference>
<dbReference type="EMBL" id="JAWDGP010000885">
    <property type="protein sequence ID" value="KAK3796341.1"/>
    <property type="molecule type" value="Genomic_DNA"/>
</dbReference>
<comment type="caution">
    <text evidence="2">The sequence shown here is derived from an EMBL/GenBank/DDBJ whole genome shotgun (WGS) entry which is preliminary data.</text>
</comment>
<organism evidence="2 3">
    <name type="scientific">Elysia crispata</name>
    <name type="common">lettuce slug</name>
    <dbReference type="NCBI Taxonomy" id="231223"/>
    <lineage>
        <taxon>Eukaryota</taxon>
        <taxon>Metazoa</taxon>
        <taxon>Spiralia</taxon>
        <taxon>Lophotrochozoa</taxon>
        <taxon>Mollusca</taxon>
        <taxon>Gastropoda</taxon>
        <taxon>Heterobranchia</taxon>
        <taxon>Euthyneura</taxon>
        <taxon>Panpulmonata</taxon>
        <taxon>Sacoglossa</taxon>
        <taxon>Placobranchoidea</taxon>
        <taxon>Plakobranchidae</taxon>
        <taxon>Elysia</taxon>
    </lineage>
</organism>
<feature type="signal peptide" evidence="1">
    <location>
        <begin position="1"/>
        <end position="18"/>
    </location>
</feature>
<gene>
    <name evidence="2" type="ORF">RRG08_001318</name>
</gene>
<keyword evidence="1" id="KW-0732">Signal</keyword>
<evidence type="ECO:0008006" key="4">
    <source>
        <dbReference type="Google" id="ProtNLM"/>
    </source>
</evidence>
<evidence type="ECO:0000313" key="2">
    <source>
        <dbReference type="EMBL" id="KAK3796341.1"/>
    </source>
</evidence>
<evidence type="ECO:0000256" key="1">
    <source>
        <dbReference type="SAM" id="SignalP"/>
    </source>
</evidence>
<name>A0AAE1AZW7_9GAST</name>
<feature type="chain" id="PRO_5042054206" description="Secreted protein" evidence="1">
    <location>
        <begin position="19"/>
        <end position="74"/>
    </location>
</feature>
<dbReference type="AlphaFoldDB" id="A0AAE1AZW7"/>
<accession>A0AAE1AZW7</accession>
<proteinExistence type="predicted"/>
<protein>
    <recommendedName>
        <fullName evidence="4">Secreted protein</fullName>
    </recommendedName>
</protein>